<accession>A0AAD6S4F4</accession>
<feature type="compositionally biased region" description="Basic residues" evidence="1">
    <location>
        <begin position="123"/>
        <end position="139"/>
    </location>
</feature>
<proteinExistence type="predicted"/>
<organism evidence="2 3">
    <name type="scientific">Mycena alexandri</name>
    <dbReference type="NCBI Taxonomy" id="1745969"/>
    <lineage>
        <taxon>Eukaryota</taxon>
        <taxon>Fungi</taxon>
        <taxon>Dikarya</taxon>
        <taxon>Basidiomycota</taxon>
        <taxon>Agaricomycotina</taxon>
        <taxon>Agaricomycetes</taxon>
        <taxon>Agaricomycetidae</taxon>
        <taxon>Agaricales</taxon>
        <taxon>Marasmiineae</taxon>
        <taxon>Mycenaceae</taxon>
        <taxon>Mycena</taxon>
    </lineage>
</organism>
<feature type="compositionally biased region" description="Pro residues" evidence="1">
    <location>
        <begin position="110"/>
        <end position="122"/>
    </location>
</feature>
<evidence type="ECO:0000313" key="3">
    <source>
        <dbReference type="Proteomes" id="UP001218188"/>
    </source>
</evidence>
<feature type="region of interest" description="Disordered" evidence="1">
    <location>
        <begin position="96"/>
        <end position="157"/>
    </location>
</feature>
<evidence type="ECO:0000313" key="2">
    <source>
        <dbReference type="EMBL" id="KAJ7018762.1"/>
    </source>
</evidence>
<evidence type="ECO:0000256" key="1">
    <source>
        <dbReference type="SAM" id="MobiDB-lite"/>
    </source>
</evidence>
<comment type="caution">
    <text evidence="2">The sequence shown here is derived from an EMBL/GenBank/DDBJ whole genome shotgun (WGS) entry which is preliminary data.</text>
</comment>
<dbReference type="Proteomes" id="UP001218188">
    <property type="component" value="Unassembled WGS sequence"/>
</dbReference>
<keyword evidence="3" id="KW-1185">Reference proteome</keyword>
<name>A0AAD6S4F4_9AGAR</name>
<dbReference type="EMBL" id="JARJCM010000324">
    <property type="protein sequence ID" value="KAJ7018762.1"/>
    <property type="molecule type" value="Genomic_DNA"/>
</dbReference>
<dbReference type="AlphaFoldDB" id="A0AAD6S4F4"/>
<protein>
    <submittedName>
        <fullName evidence="2">Uncharacterized protein</fullName>
    </submittedName>
</protein>
<reference evidence="2" key="1">
    <citation type="submission" date="2023-03" db="EMBL/GenBank/DDBJ databases">
        <title>Massive genome expansion in bonnet fungi (Mycena s.s.) driven by repeated elements and novel gene families across ecological guilds.</title>
        <authorList>
            <consortium name="Lawrence Berkeley National Laboratory"/>
            <person name="Harder C.B."/>
            <person name="Miyauchi S."/>
            <person name="Viragh M."/>
            <person name="Kuo A."/>
            <person name="Thoen E."/>
            <person name="Andreopoulos B."/>
            <person name="Lu D."/>
            <person name="Skrede I."/>
            <person name="Drula E."/>
            <person name="Henrissat B."/>
            <person name="Morin E."/>
            <person name="Kohler A."/>
            <person name="Barry K."/>
            <person name="LaButti K."/>
            <person name="Morin E."/>
            <person name="Salamov A."/>
            <person name="Lipzen A."/>
            <person name="Mereny Z."/>
            <person name="Hegedus B."/>
            <person name="Baldrian P."/>
            <person name="Stursova M."/>
            <person name="Weitz H."/>
            <person name="Taylor A."/>
            <person name="Grigoriev I.V."/>
            <person name="Nagy L.G."/>
            <person name="Martin F."/>
            <person name="Kauserud H."/>
        </authorList>
    </citation>
    <scope>NUCLEOTIDE SEQUENCE</scope>
    <source>
        <strain evidence="2">CBHHK200</strain>
    </source>
</reference>
<sequence>MRGRDVSKPQYLVVADLCPGGCRGCVGVPSGSFDVTHLMHQEFLFFHLSNHHDDAGHRLDPLHARSQRCLSTPPRPLLGLTRRCLLRNRPLTSLYARRRPHPPFDTPTSSPHPPNAPPPPPLRARRHAPTSRRVARPRHSFVSGSLRSHKRPTLTPSAPRAHHTFFPCITRPCDYNEFCEDFNIVLAICLPSPLPLPRAAATVEHGSVCTTSRLRRSPA</sequence>
<gene>
    <name evidence="2" type="ORF">C8F04DRAFT_1325500</name>
</gene>